<dbReference type="AlphaFoldDB" id="A0A3L8P4J1"/>
<dbReference type="PANTHER" id="PTHR43214">
    <property type="entry name" value="TWO-COMPONENT RESPONSE REGULATOR"/>
    <property type="match status" value="1"/>
</dbReference>
<name>A0A3L8P4J1_9ACTN</name>
<dbReference type="PANTHER" id="PTHR43214:SF43">
    <property type="entry name" value="TWO-COMPONENT RESPONSE REGULATOR"/>
    <property type="match status" value="1"/>
</dbReference>
<dbReference type="OrthoDB" id="3178131at2"/>
<reference evidence="4 5" key="1">
    <citation type="submission" date="2018-10" db="EMBL/GenBank/DDBJ databases">
        <title>Marmoricola sp. 4Q3S-7 whole genome shotgun sequence.</title>
        <authorList>
            <person name="Li F."/>
        </authorList>
    </citation>
    <scope>NUCLEOTIDE SEQUENCE [LARGE SCALE GENOMIC DNA]</scope>
    <source>
        <strain evidence="4 5">4Q3S-7</strain>
    </source>
</reference>
<dbReference type="PRINTS" id="PR00038">
    <property type="entry name" value="HTHLUXR"/>
</dbReference>
<dbReference type="SUPFAM" id="SSF52172">
    <property type="entry name" value="CheY-like"/>
    <property type="match status" value="1"/>
</dbReference>
<proteinExistence type="predicted"/>
<dbReference type="PROSITE" id="PS50043">
    <property type="entry name" value="HTH_LUXR_2"/>
    <property type="match status" value="1"/>
</dbReference>
<dbReference type="Proteomes" id="UP000281708">
    <property type="component" value="Unassembled WGS sequence"/>
</dbReference>
<dbReference type="Pfam" id="PF00196">
    <property type="entry name" value="GerE"/>
    <property type="match status" value="1"/>
</dbReference>
<evidence type="ECO:0000313" key="4">
    <source>
        <dbReference type="EMBL" id="RLV50346.1"/>
    </source>
</evidence>
<evidence type="ECO:0000256" key="2">
    <source>
        <dbReference type="SAM" id="MobiDB-lite"/>
    </source>
</evidence>
<organism evidence="4 5">
    <name type="scientific">Nocardioides mangrovicus</name>
    <dbReference type="NCBI Taxonomy" id="2478913"/>
    <lineage>
        <taxon>Bacteria</taxon>
        <taxon>Bacillati</taxon>
        <taxon>Actinomycetota</taxon>
        <taxon>Actinomycetes</taxon>
        <taxon>Propionibacteriales</taxon>
        <taxon>Nocardioidaceae</taxon>
        <taxon>Nocardioides</taxon>
    </lineage>
</organism>
<sequence>MPRPLTVVLINDYPLVLAGLATMLWPYSHRVQVLERQLGSGHGHAADVALIDTFGSPVTDTRVLEVLRTSPTSRVVVYSWHPPAVASPDLAAHDRFSGFLPKQGGPEELVAALERICAGGPLERPETARPVSSASGPDWPGRDQGLSERESEVLALLGQGLSNEDIASALFLSVNSIKRHLKVAYRKMGVASRTQALLWALDHDFARTGTDAPGR</sequence>
<dbReference type="RefSeq" id="WP_121805001.1">
    <property type="nucleotide sequence ID" value="NZ_RDBE01000002.1"/>
</dbReference>
<dbReference type="Gene3D" id="3.40.50.2300">
    <property type="match status" value="1"/>
</dbReference>
<dbReference type="CDD" id="cd06170">
    <property type="entry name" value="LuxR_C_like"/>
    <property type="match status" value="1"/>
</dbReference>
<keyword evidence="1 4" id="KW-0238">DNA-binding</keyword>
<dbReference type="InterPro" id="IPR011006">
    <property type="entry name" value="CheY-like_superfamily"/>
</dbReference>
<gene>
    <name evidence="4" type="ORF">D9V37_04655</name>
</gene>
<evidence type="ECO:0000256" key="1">
    <source>
        <dbReference type="ARBA" id="ARBA00023125"/>
    </source>
</evidence>
<dbReference type="GO" id="GO:0003677">
    <property type="term" value="F:DNA binding"/>
    <property type="evidence" value="ECO:0007669"/>
    <property type="project" value="UniProtKB-KW"/>
</dbReference>
<dbReference type="SUPFAM" id="SSF46894">
    <property type="entry name" value="C-terminal effector domain of the bipartite response regulators"/>
    <property type="match status" value="1"/>
</dbReference>
<dbReference type="InterPro" id="IPR039420">
    <property type="entry name" value="WalR-like"/>
</dbReference>
<accession>A0A3L8P4J1</accession>
<keyword evidence="5" id="KW-1185">Reference proteome</keyword>
<feature type="region of interest" description="Disordered" evidence="2">
    <location>
        <begin position="122"/>
        <end position="145"/>
    </location>
</feature>
<evidence type="ECO:0000313" key="5">
    <source>
        <dbReference type="Proteomes" id="UP000281708"/>
    </source>
</evidence>
<comment type="caution">
    <text evidence="4">The sequence shown here is derived from an EMBL/GenBank/DDBJ whole genome shotgun (WGS) entry which is preliminary data.</text>
</comment>
<dbReference type="InterPro" id="IPR016032">
    <property type="entry name" value="Sig_transdc_resp-reg_C-effctor"/>
</dbReference>
<protein>
    <submittedName>
        <fullName evidence="4">DNA-binding response regulator</fullName>
    </submittedName>
</protein>
<evidence type="ECO:0000259" key="3">
    <source>
        <dbReference type="PROSITE" id="PS50043"/>
    </source>
</evidence>
<dbReference type="EMBL" id="RDBE01000002">
    <property type="protein sequence ID" value="RLV50346.1"/>
    <property type="molecule type" value="Genomic_DNA"/>
</dbReference>
<feature type="domain" description="HTH luxR-type" evidence="3">
    <location>
        <begin position="139"/>
        <end position="204"/>
    </location>
</feature>
<dbReference type="GO" id="GO:0006355">
    <property type="term" value="P:regulation of DNA-templated transcription"/>
    <property type="evidence" value="ECO:0007669"/>
    <property type="project" value="InterPro"/>
</dbReference>
<dbReference type="InterPro" id="IPR000792">
    <property type="entry name" value="Tscrpt_reg_LuxR_C"/>
</dbReference>
<dbReference type="SMART" id="SM00421">
    <property type="entry name" value="HTH_LUXR"/>
    <property type="match status" value="1"/>
</dbReference>